<dbReference type="InterPro" id="IPR036013">
    <property type="entry name" value="Band_7/SPFH_dom_sf"/>
</dbReference>
<evidence type="ECO:0000313" key="9">
    <source>
        <dbReference type="EMBL" id="WQH16040.1"/>
    </source>
</evidence>
<evidence type="ECO:0000313" key="10">
    <source>
        <dbReference type="Proteomes" id="UP001327459"/>
    </source>
</evidence>
<dbReference type="SMART" id="SM00244">
    <property type="entry name" value="PHB"/>
    <property type="match status" value="1"/>
</dbReference>
<name>A0ABZ0YXY3_9GAMM</name>
<feature type="compositionally biased region" description="Low complexity" evidence="7">
    <location>
        <begin position="297"/>
        <end position="310"/>
    </location>
</feature>
<accession>A0ABZ0YXY3</accession>
<keyword evidence="4" id="KW-1133">Transmembrane helix</keyword>
<keyword evidence="3" id="KW-0812">Transmembrane</keyword>
<dbReference type="PANTHER" id="PTHR42911:SF1">
    <property type="entry name" value="MODULATOR OF FTSH PROTEASE HFLC"/>
    <property type="match status" value="1"/>
</dbReference>
<dbReference type="PRINTS" id="PR00721">
    <property type="entry name" value="STOMATIN"/>
</dbReference>
<organism evidence="9 10">
    <name type="scientific">Guyparkeria halophila</name>
    <dbReference type="NCBI Taxonomy" id="47960"/>
    <lineage>
        <taxon>Bacteria</taxon>
        <taxon>Pseudomonadati</taxon>
        <taxon>Pseudomonadota</taxon>
        <taxon>Gammaproteobacteria</taxon>
        <taxon>Chromatiales</taxon>
        <taxon>Thioalkalibacteraceae</taxon>
        <taxon>Guyparkeria</taxon>
    </lineage>
</organism>
<evidence type="ECO:0000256" key="5">
    <source>
        <dbReference type="ARBA" id="ARBA00023136"/>
    </source>
</evidence>
<evidence type="ECO:0000256" key="3">
    <source>
        <dbReference type="ARBA" id="ARBA00022692"/>
    </source>
</evidence>
<protein>
    <recommendedName>
        <fullName evidence="6">Protein HflC</fullName>
    </recommendedName>
</protein>
<dbReference type="SUPFAM" id="SSF117892">
    <property type="entry name" value="Band 7/SPFH domain"/>
    <property type="match status" value="1"/>
</dbReference>
<evidence type="ECO:0000256" key="1">
    <source>
        <dbReference type="ARBA" id="ARBA00004167"/>
    </source>
</evidence>
<keyword evidence="9" id="KW-0378">Hydrolase</keyword>
<dbReference type="EMBL" id="CP140153">
    <property type="protein sequence ID" value="WQH16040.1"/>
    <property type="molecule type" value="Genomic_DNA"/>
</dbReference>
<dbReference type="PIRSF" id="PIRSF005651">
    <property type="entry name" value="HflC"/>
    <property type="match status" value="1"/>
</dbReference>
<dbReference type="Gene3D" id="3.30.479.30">
    <property type="entry name" value="Band 7 domain"/>
    <property type="match status" value="1"/>
</dbReference>
<gene>
    <name evidence="9" type="primary">hflC</name>
    <name evidence="9" type="ORF">SR882_09785</name>
</gene>
<evidence type="ECO:0000256" key="2">
    <source>
        <dbReference type="ARBA" id="ARBA00007862"/>
    </source>
</evidence>
<dbReference type="PANTHER" id="PTHR42911">
    <property type="entry name" value="MODULATOR OF FTSH PROTEASE HFLC"/>
    <property type="match status" value="1"/>
</dbReference>
<reference evidence="9 10" key="1">
    <citation type="submission" date="2023-11" db="EMBL/GenBank/DDBJ databases">
        <title>MicrobeMod: A computational toolkit for identifying prokaryotic methylation and restriction-modification with nanopore sequencing.</title>
        <authorList>
            <person name="Crits-Christoph A."/>
            <person name="Kang S.C."/>
            <person name="Lee H."/>
            <person name="Ostrov N."/>
        </authorList>
    </citation>
    <scope>NUCLEOTIDE SEQUENCE [LARGE SCALE GENOMIC DNA]</scope>
    <source>
        <strain evidence="9 10">ATCC 49870</strain>
    </source>
</reference>
<dbReference type="Pfam" id="PF01145">
    <property type="entry name" value="Band_7"/>
    <property type="match status" value="1"/>
</dbReference>
<dbReference type="CDD" id="cd03405">
    <property type="entry name" value="SPFH_HflC"/>
    <property type="match status" value="1"/>
</dbReference>
<keyword evidence="5" id="KW-0472">Membrane</keyword>
<sequence length="310" mass="35044">MNWVTRLLLPIIVVVVFLYATATFQVAEYQEGVKFRLGEIIETDFEPGLHFKLPFVNSVRLFDTRILSLSTPPERFLTSEKKNLIVDYYIKWRITNPADFYRATRGREAVAESRLNQIVKDSMKSQISSRTIAEVVSGDRDLFMRNVIETTNEDISGLGLEIVDVRIMRIELPQEVRESVYSRMEKERSTVAKAIRSRGEEQAKRISSDADRQRVVIVSEAEREADEIRGEGDARAAKLYAESFGQDEEFFAFYRSIQAYQKAFANGSDTFVLSPDSPFFRYFQSPDGQSPDGKGGSSAASAGGDALPAR</sequence>
<comment type="subcellular location">
    <subcellularLocation>
        <location evidence="1">Membrane</location>
        <topology evidence="1">Single-pass membrane protein</topology>
    </subcellularLocation>
</comment>
<feature type="region of interest" description="Disordered" evidence="7">
    <location>
        <begin position="282"/>
        <end position="310"/>
    </location>
</feature>
<dbReference type="GO" id="GO:0006508">
    <property type="term" value="P:proteolysis"/>
    <property type="evidence" value="ECO:0007669"/>
    <property type="project" value="UniProtKB-KW"/>
</dbReference>
<dbReference type="NCBIfam" id="TIGR01932">
    <property type="entry name" value="hflC"/>
    <property type="match status" value="1"/>
</dbReference>
<evidence type="ECO:0000256" key="6">
    <source>
        <dbReference type="PIRNR" id="PIRNR005651"/>
    </source>
</evidence>
<dbReference type="InterPro" id="IPR001107">
    <property type="entry name" value="Band_7"/>
</dbReference>
<comment type="similarity">
    <text evidence="2 6">Belongs to the band 7/mec-2 family. HflC subfamily.</text>
</comment>
<dbReference type="GO" id="GO:0008233">
    <property type="term" value="F:peptidase activity"/>
    <property type="evidence" value="ECO:0007669"/>
    <property type="project" value="UniProtKB-KW"/>
</dbReference>
<evidence type="ECO:0000259" key="8">
    <source>
        <dbReference type="SMART" id="SM00244"/>
    </source>
</evidence>
<keyword evidence="9" id="KW-0645">Protease</keyword>
<proteinExistence type="inferred from homology"/>
<keyword evidence="10" id="KW-1185">Reference proteome</keyword>
<dbReference type="InterPro" id="IPR010200">
    <property type="entry name" value="HflC"/>
</dbReference>
<comment type="function">
    <text evidence="6">HflC and HflK could regulate a protease.</text>
</comment>
<evidence type="ECO:0000256" key="4">
    <source>
        <dbReference type="ARBA" id="ARBA00022989"/>
    </source>
</evidence>
<dbReference type="InterPro" id="IPR001972">
    <property type="entry name" value="Stomatin_HflK_fam"/>
</dbReference>
<evidence type="ECO:0000256" key="7">
    <source>
        <dbReference type="SAM" id="MobiDB-lite"/>
    </source>
</evidence>
<dbReference type="Proteomes" id="UP001327459">
    <property type="component" value="Chromosome"/>
</dbReference>
<dbReference type="RefSeq" id="WP_322521059.1">
    <property type="nucleotide sequence ID" value="NZ_CP140153.1"/>
</dbReference>
<feature type="domain" description="Band 7" evidence="8">
    <location>
        <begin position="21"/>
        <end position="184"/>
    </location>
</feature>